<protein>
    <submittedName>
        <fullName evidence="2">Uncharacterized protein</fullName>
    </submittedName>
</protein>
<keyword evidence="1" id="KW-0812">Transmembrane</keyword>
<dbReference type="Proteomes" id="UP001056384">
    <property type="component" value="Chromosome 11"/>
</dbReference>
<keyword evidence="1" id="KW-0472">Membrane</keyword>
<accession>A0A9Q9B0I5</accession>
<proteinExistence type="predicted"/>
<evidence type="ECO:0000256" key="1">
    <source>
        <dbReference type="SAM" id="Phobius"/>
    </source>
</evidence>
<keyword evidence="3" id="KW-1185">Reference proteome</keyword>
<organism evidence="2 3">
    <name type="scientific">Septoria linicola</name>
    <dbReference type="NCBI Taxonomy" id="215465"/>
    <lineage>
        <taxon>Eukaryota</taxon>
        <taxon>Fungi</taxon>
        <taxon>Dikarya</taxon>
        <taxon>Ascomycota</taxon>
        <taxon>Pezizomycotina</taxon>
        <taxon>Dothideomycetes</taxon>
        <taxon>Dothideomycetidae</taxon>
        <taxon>Mycosphaerellales</taxon>
        <taxon>Mycosphaerellaceae</taxon>
        <taxon>Septoria</taxon>
    </lineage>
</organism>
<evidence type="ECO:0000313" key="2">
    <source>
        <dbReference type="EMBL" id="USW58729.1"/>
    </source>
</evidence>
<reference evidence="2" key="1">
    <citation type="submission" date="2022-06" db="EMBL/GenBank/DDBJ databases">
        <title>Complete genome sequences of two strains of the flax pathogen Septoria linicola.</title>
        <authorList>
            <person name="Lapalu N."/>
            <person name="Simon A."/>
            <person name="Demenou B."/>
            <person name="Paumier D."/>
            <person name="Guillot M.-P."/>
            <person name="Gout L."/>
            <person name="Valade R."/>
        </authorList>
    </citation>
    <scope>NUCLEOTIDE SEQUENCE</scope>
    <source>
        <strain evidence="2">SE15195</strain>
    </source>
</reference>
<dbReference type="EMBL" id="CP099428">
    <property type="protein sequence ID" value="USW58729.1"/>
    <property type="molecule type" value="Genomic_DNA"/>
</dbReference>
<gene>
    <name evidence="2" type="ORF">Slin15195_G120480</name>
</gene>
<feature type="transmembrane region" description="Helical" evidence="1">
    <location>
        <begin position="73"/>
        <end position="96"/>
    </location>
</feature>
<name>A0A9Q9B0I5_9PEZI</name>
<keyword evidence="1" id="KW-1133">Transmembrane helix</keyword>
<dbReference type="AlphaFoldDB" id="A0A9Q9B0I5"/>
<sequence>MPFVSVLKSAQIVHAPQRITSGDLWTTPATLPVLFSVAGRWPSPFDFQDQAAASRRLMGDTLVDWLSVPRTPLIKWVLLHVGFIVVNIPATFGQYYRAGWDEKRRAAMQKSVQVAVYSALGDRDTKFRPRAPNSFEAQVYEDEFGNLPWLKVIAVPLEWMALYAEMVFVLFLASPLIPLCCIWTMSTSLFGWNLPLVANSFVLVPS</sequence>
<evidence type="ECO:0000313" key="3">
    <source>
        <dbReference type="Proteomes" id="UP001056384"/>
    </source>
</evidence>
<feature type="transmembrane region" description="Helical" evidence="1">
    <location>
        <begin position="161"/>
        <end position="185"/>
    </location>
</feature>